<name>A0ABS4TRL7_9PSEU</name>
<dbReference type="PANTHER" id="PTHR43433">
    <property type="entry name" value="HYDROLASE, ALPHA/BETA FOLD FAMILY PROTEIN"/>
    <property type="match status" value="1"/>
</dbReference>
<dbReference type="SUPFAM" id="SSF53474">
    <property type="entry name" value="alpha/beta-Hydrolases"/>
    <property type="match status" value="1"/>
</dbReference>
<protein>
    <submittedName>
        <fullName evidence="2">Pimeloyl-ACP methyl ester carboxylesterase</fullName>
    </submittedName>
</protein>
<feature type="domain" description="AB hydrolase-1" evidence="1">
    <location>
        <begin position="23"/>
        <end position="233"/>
    </location>
</feature>
<dbReference type="InterPro" id="IPR000073">
    <property type="entry name" value="AB_hydrolase_1"/>
</dbReference>
<dbReference type="Proteomes" id="UP001519332">
    <property type="component" value="Unassembled WGS sequence"/>
</dbReference>
<sequence length="240" mass="25982">MWTATPWGAVHALVAGVPDKGDVVVVPGLGVSVYLRQSVCSLGAAGFRAWLADPPGFGDSGDPPHPLDIGEIAAVFAHWLRDRDLEQVTLIGHSCGTQIAARVAAAEPDLVQRLVLGSPTVDPRYRSWPKALLRWVRDGRLEPKSLTRTQQPEWRRAGAARLFRLTRSMLADDLETSLSHVTCPVVVARAEHDPISTPEWAQRLAQGEDRNLVKIPGLAHAFPYQAPGAFADVLSGTEPS</sequence>
<organism evidence="2 3">
    <name type="scientific">Kibdelosporangium banguiense</name>
    <dbReference type="NCBI Taxonomy" id="1365924"/>
    <lineage>
        <taxon>Bacteria</taxon>
        <taxon>Bacillati</taxon>
        <taxon>Actinomycetota</taxon>
        <taxon>Actinomycetes</taxon>
        <taxon>Pseudonocardiales</taxon>
        <taxon>Pseudonocardiaceae</taxon>
        <taxon>Kibdelosporangium</taxon>
    </lineage>
</organism>
<accession>A0ABS4TRL7</accession>
<dbReference type="RefSeq" id="WP_209643679.1">
    <property type="nucleotide sequence ID" value="NZ_JAGINW010000001.1"/>
</dbReference>
<dbReference type="Gene3D" id="3.40.50.1820">
    <property type="entry name" value="alpha/beta hydrolase"/>
    <property type="match status" value="1"/>
</dbReference>
<dbReference type="PANTHER" id="PTHR43433:SF5">
    <property type="entry name" value="AB HYDROLASE-1 DOMAIN-CONTAINING PROTEIN"/>
    <property type="match status" value="1"/>
</dbReference>
<reference evidence="2 3" key="1">
    <citation type="submission" date="2021-03" db="EMBL/GenBank/DDBJ databases">
        <title>Sequencing the genomes of 1000 actinobacteria strains.</title>
        <authorList>
            <person name="Klenk H.-P."/>
        </authorList>
    </citation>
    <scope>NUCLEOTIDE SEQUENCE [LARGE SCALE GENOMIC DNA]</scope>
    <source>
        <strain evidence="2 3">DSM 46670</strain>
    </source>
</reference>
<proteinExistence type="predicted"/>
<comment type="caution">
    <text evidence="2">The sequence shown here is derived from an EMBL/GenBank/DDBJ whole genome shotgun (WGS) entry which is preliminary data.</text>
</comment>
<evidence type="ECO:0000313" key="3">
    <source>
        <dbReference type="Proteomes" id="UP001519332"/>
    </source>
</evidence>
<evidence type="ECO:0000313" key="2">
    <source>
        <dbReference type="EMBL" id="MBP2326634.1"/>
    </source>
</evidence>
<dbReference type="Pfam" id="PF12697">
    <property type="entry name" value="Abhydrolase_6"/>
    <property type="match status" value="1"/>
</dbReference>
<keyword evidence="3" id="KW-1185">Reference proteome</keyword>
<evidence type="ECO:0000259" key="1">
    <source>
        <dbReference type="Pfam" id="PF12697"/>
    </source>
</evidence>
<dbReference type="InterPro" id="IPR029058">
    <property type="entry name" value="AB_hydrolase_fold"/>
</dbReference>
<dbReference type="PRINTS" id="PR00111">
    <property type="entry name" value="ABHYDROLASE"/>
</dbReference>
<dbReference type="InterPro" id="IPR050471">
    <property type="entry name" value="AB_hydrolase"/>
</dbReference>
<dbReference type="EMBL" id="JAGINW010000001">
    <property type="protein sequence ID" value="MBP2326634.1"/>
    <property type="molecule type" value="Genomic_DNA"/>
</dbReference>
<gene>
    <name evidence="2" type="ORF">JOF56_007019</name>
</gene>